<evidence type="ECO:0000256" key="1">
    <source>
        <dbReference type="ARBA" id="ARBA00010605"/>
    </source>
</evidence>
<sequence length="148" mass="16276">MKVILQQDVKSLGKKGQLVEVSDGYARNYLMPRKLAAPATAAAMNEYTQQEAAKKFKAQKELEEAKELAEKLSGVTVKLTARGGSQGKLFGSVTTKEVSERLKAQIGIEVDRKKLVMEDIKNFGTVEAECRIHQGISAKFYVLVAAEE</sequence>
<dbReference type="GO" id="GO:0005840">
    <property type="term" value="C:ribosome"/>
    <property type="evidence" value="ECO:0007669"/>
    <property type="project" value="UniProtKB-KW"/>
</dbReference>
<feature type="domain" description="Ribosomal protein L9" evidence="6">
    <location>
        <begin position="13"/>
        <end position="40"/>
    </location>
</feature>
<reference evidence="7" key="1">
    <citation type="submission" date="2019-08" db="EMBL/GenBank/DDBJ databases">
        <authorList>
            <person name="Kucharzyk K."/>
            <person name="Murdoch R.W."/>
            <person name="Higgins S."/>
            <person name="Loffler F."/>
        </authorList>
    </citation>
    <scope>NUCLEOTIDE SEQUENCE</scope>
</reference>
<name>A0A644XC23_9ZZZZ</name>
<dbReference type="EMBL" id="VSSQ01002153">
    <property type="protein sequence ID" value="MPM13659.1"/>
    <property type="molecule type" value="Genomic_DNA"/>
</dbReference>
<dbReference type="Gene3D" id="3.40.5.10">
    <property type="entry name" value="Ribosomal protein L9, N-terminal domain"/>
    <property type="match status" value="1"/>
</dbReference>
<dbReference type="HAMAP" id="MF_00503">
    <property type="entry name" value="Ribosomal_bL9"/>
    <property type="match status" value="1"/>
</dbReference>
<dbReference type="SUPFAM" id="SSF55658">
    <property type="entry name" value="L9 N-domain-like"/>
    <property type="match status" value="1"/>
</dbReference>
<keyword evidence="5" id="KW-0687">Ribonucleoprotein</keyword>
<dbReference type="Pfam" id="PF03948">
    <property type="entry name" value="Ribosomal_L9_C"/>
    <property type="match status" value="1"/>
</dbReference>
<keyword evidence="4 7" id="KW-0689">Ribosomal protein</keyword>
<dbReference type="InterPro" id="IPR036791">
    <property type="entry name" value="Ribosomal_bL9_C_sf"/>
</dbReference>
<dbReference type="PANTHER" id="PTHR21368">
    <property type="entry name" value="50S RIBOSOMAL PROTEIN L9"/>
    <property type="match status" value="1"/>
</dbReference>
<organism evidence="7">
    <name type="scientific">bioreactor metagenome</name>
    <dbReference type="NCBI Taxonomy" id="1076179"/>
    <lineage>
        <taxon>unclassified sequences</taxon>
        <taxon>metagenomes</taxon>
        <taxon>ecological metagenomes</taxon>
    </lineage>
</organism>
<dbReference type="GO" id="GO:0019843">
    <property type="term" value="F:rRNA binding"/>
    <property type="evidence" value="ECO:0007669"/>
    <property type="project" value="UniProtKB-KW"/>
</dbReference>
<keyword evidence="3" id="KW-0694">RNA-binding</keyword>
<evidence type="ECO:0000256" key="5">
    <source>
        <dbReference type="ARBA" id="ARBA00023274"/>
    </source>
</evidence>
<dbReference type="GO" id="GO:1990904">
    <property type="term" value="C:ribonucleoprotein complex"/>
    <property type="evidence" value="ECO:0007669"/>
    <property type="project" value="UniProtKB-KW"/>
</dbReference>
<dbReference type="Gene3D" id="3.10.430.100">
    <property type="entry name" value="Ribosomal protein L9, C-terminal domain"/>
    <property type="match status" value="1"/>
</dbReference>
<evidence type="ECO:0000313" key="7">
    <source>
        <dbReference type="EMBL" id="MPM13659.1"/>
    </source>
</evidence>
<comment type="similarity">
    <text evidence="1">Belongs to the bacterial ribosomal protein bL9 family.</text>
</comment>
<dbReference type="InterPro" id="IPR020070">
    <property type="entry name" value="Ribosomal_bL9_N"/>
</dbReference>
<dbReference type="GO" id="GO:0003735">
    <property type="term" value="F:structural constituent of ribosome"/>
    <property type="evidence" value="ECO:0007669"/>
    <property type="project" value="InterPro"/>
</dbReference>
<evidence type="ECO:0000256" key="4">
    <source>
        <dbReference type="ARBA" id="ARBA00022980"/>
    </source>
</evidence>
<dbReference type="PROSITE" id="PS00651">
    <property type="entry name" value="RIBOSOMAL_L9"/>
    <property type="match status" value="1"/>
</dbReference>
<dbReference type="InterPro" id="IPR009027">
    <property type="entry name" value="Ribosomal_bL9/RNase_H1_N"/>
</dbReference>
<dbReference type="InterPro" id="IPR036935">
    <property type="entry name" value="Ribosomal_bL9_N_sf"/>
</dbReference>
<protein>
    <submittedName>
        <fullName evidence="7">50S ribosomal protein L9</fullName>
    </submittedName>
</protein>
<dbReference type="InterPro" id="IPR020594">
    <property type="entry name" value="Ribosomal_bL9_bac/chp"/>
</dbReference>
<accession>A0A644XC23</accession>
<evidence type="ECO:0000256" key="2">
    <source>
        <dbReference type="ARBA" id="ARBA00022730"/>
    </source>
</evidence>
<proteinExistence type="inferred from homology"/>
<keyword evidence="2" id="KW-0699">rRNA-binding</keyword>
<evidence type="ECO:0000256" key="3">
    <source>
        <dbReference type="ARBA" id="ARBA00022884"/>
    </source>
</evidence>
<gene>
    <name evidence="7" type="primary">rplI_21</name>
    <name evidence="7" type="ORF">SDC9_60018</name>
</gene>
<evidence type="ECO:0000259" key="6">
    <source>
        <dbReference type="PROSITE" id="PS00651"/>
    </source>
</evidence>
<dbReference type="Pfam" id="PF01281">
    <property type="entry name" value="Ribosomal_L9_N"/>
    <property type="match status" value="1"/>
</dbReference>
<dbReference type="SUPFAM" id="SSF55653">
    <property type="entry name" value="Ribosomal protein L9 C-domain"/>
    <property type="match status" value="1"/>
</dbReference>
<dbReference type="InterPro" id="IPR020069">
    <property type="entry name" value="Ribosomal_bL9_C"/>
</dbReference>
<dbReference type="AlphaFoldDB" id="A0A644XC23"/>
<dbReference type="NCBIfam" id="TIGR00158">
    <property type="entry name" value="L9"/>
    <property type="match status" value="1"/>
</dbReference>
<comment type="caution">
    <text evidence="7">The sequence shown here is derived from an EMBL/GenBank/DDBJ whole genome shotgun (WGS) entry which is preliminary data.</text>
</comment>
<dbReference type="GO" id="GO:0006412">
    <property type="term" value="P:translation"/>
    <property type="evidence" value="ECO:0007669"/>
    <property type="project" value="InterPro"/>
</dbReference>
<dbReference type="InterPro" id="IPR000244">
    <property type="entry name" value="Ribosomal_bL9"/>
</dbReference>